<evidence type="ECO:0000256" key="2">
    <source>
        <dbReference type="ARBA" id="ARBA00022598"/>
    </source>
</evidence>
<dbReference type="GO" id="GO:0005524">
    <property type="term" value="F:ATP binding"/>
    <property type="evidence" value="ECO:0007669"/>
    <property type="project" value="UniProtKB-KW"/>
</dbReference>
<keyword evidence="6" id="KW-1185">Reference proteome</keyword>
<dbReference type="Proteomes" id="UP000737018">
    <property type="component" value="Unassembled WGS sequence"/>
</dbReference>
<evidence type="ECO:0000313" key="6">
    <source>
        <dbReference type="Proteomes" id="UP000737018"/>
    </source>
</evidence>
<dbReference type="EMBL" id="JRKL02002015">
    <property type="protein sequence ID" value="KAF3960893.1"/>
    <property type="molecule type" value="Genomic_DNA"/>
</dbReference>
<organism evidence="5 6">
    <name type="scientific">Castanea mollissima</name>
    <name type="common">Chinese chestnut</name>
    <dbReference type="NCBI Taxonomy" id="60419"/>
    <lineage>
        <taxon>Eukaryota</taxon>
        <taxon>Viridiplantae</taxon>
        <taxon>Streptophyta</taxon>
        <taxon>Embryophyta</taxon>
        <taxon>Tracheophyta</taxon>
        <taxon>Spermatophyta</taxon>
        <taxon>Magnoliopsida</taxon>
        <taxon>eudicotyledons</taxon>
        <taxon>Gunneridae</taxon>
        <taxon>Pentapetalae</taxon>
        <taxon>rosids</taxon>
        <taxon>fabids</taxon>
        <taxon>Fagales</taxon>
        <taxon>Fagaceae</taxon>
        <taxon>Castanea</taxon>
    </lineage>
</organism>
<dbReference type="EC" id="6.3.2.2" evidence="1"/>
<dbReference type="GO" id="GO:0004357">
    <property type="term" value="F:glutamate-cysteine ligase activity"/>
    <property type="evidence" value="ECO:0007669"/>
    <property type="project" value="UniProtKB-EC"/>
</dbReference>
<keyword evidence="4" id="KW-0067">ATP-binding</keyword>
<accession>A0A8J4RCQ7</accession>
<protein>
    <recommendedName>
        <fullName evidence="1">glutamate--cysteine ligase</fullName>
        <ecNumber evidence="1">6.3.2.2</ecNumber>
    </recommendedName>
</protein>
<dbReference type="PANTHER" id="PTHR34378">
    <property type="entry name" value="GLUTAMATE--CYSTEINE LIGASE, CHLOROPLASTIC"/>
    <property type="match status" value="1"/>
</dbReference>
<comment type="caution">
    <text evidence="5">The sequence shown here is derived from an EMBL/GenBank/DDBJ whole genome shotgun (WGS) entry which is preliminary data.</text>
</comment>
<dbReference type="GO" id="GO:0006750">
    <property type="term" value="P:glutathione biosynthetic process"/>
    <property type="evidence" value="ECO:0007669"/>
    <property type="project" value="UniProtKB-UniPathway"/>
</dbReference>
<dbReference type="PANTHER" id="PTHR34378:SF1">
    <property type="entry name" value="GLUTAMATE--CYSTEINE LIGASE, CHLOROPLASTIC"/>
    <property type="match status" value="1"/>
</dbReference>
<dbReference type="SUPFAM" id="SSF55931">
    <property type="entry name" value="Glutamine synthetase/guanido kinase"/>
    <property type="match status" value="1"/>
</dbReference>
<dbReference type="OrthoDB" id="437338at2759"/>
<dbReference type="Gene3D" id="3.30.590.20">
    <property type="match status" value="1"/>
</dbReference>
<evidence type="ECO:0000256" key="1">
    <source>
        <dbReference type="ARBA" id="ARBA00012220"/>
    </source>
</evidence>
<evidence type="ECO:0000256" key="3">
    <source>
        <dbReference type="ARBA" id="ARBA00022741"/>
    </source>
</evidence>
<sequence>MPVMPKIAIALFANSPFIEGKPNAYLSTRSQIWTDIDNNRIGMLHFVLDDSFGFLGDWSGLAFFKLFQHQLWSYIQGILDYYP</sequence>
<keyword evidence="2" id="KW-0436">Ligase</keyword>
<proteinExistence type="predicted"/>
<dbReference type="Pfam" id="PF04107">
    <property type="entry name" value="GCS2"/>
    <property type="match status" value="1"/>
</dbReference>
<dbReference type="AlphaFoldDB" id="A0A8J4RCQ7"/>
<dbReference type="UniPathway" id="UPA00142">
    <property type="reaction ID" value="UER00209"/>
</dbReference>
<dbReference type="InterPro" id="IPR014746">
    <property type="entry name" value="Gln_synth/guanido_kin_cat_dom"/>
</dbReference>
<name>A0A8J4RCQ7_9ROSI</name>
<reference evidence="5" key="1">
    <citation type="submission" date="2020-03" db="EMBL/GenBank/DDBJ databases">
        <title>Castanea mollissima Vanexum genome sequencing.</title>
        <authorList>
            <person name="Staton M."/>
        </authorList>
    </citation>
    <scope>NUCLEOTIDE SEQUENCE</scope>
    <source>
        <tissue evidence="5">Leaf</tissue>
    </source>
</reference>
<keyword evidence="3" id="KW-0547">Nucleotide-binding</keyword>
<gene>
    <name evidence="5" type="ORF">CMV_014431</name>
</gene>
<dbReference type="InterPro" id="IPR035434">
    <property type="entry name" value="GCL_bact_plant"/>
</dbReference>
<dbReference type="InterPro" id="IPR006336">
    <property type="entry name" value="GCS2"/>
</dbReference>
<evidence type="ECO:0000313" key="5">
    <source>
        <dbReference type="EMBL" id="KAF3960893.1"/>
    </source>
</evidence>
<evidence type="ECO:0000256" key="4">
    <source>
        <dbReference type="ARBA" id="ARBA00022840"/>
    </source>
</evidence>